<keyword evidence="4" id="KW-0413">Isomerase</keyword>
<dbReference type="Pfam" id="PF07221">
    <property type="entry name" value="GlcNAc_2-epim"/>
    <property type="match status" value="1"/>
</dbReference>
<evidence type="ECO:0000313" key="11">
    <source>
        <dbReference type="Proteomes" id="UP001190700"/>
    </source>
</evidence>
<dbReference type="InterPro" id="IPR008928">
    <property type="entry name" value="6-hairpin_glycosidase_sf"/>
</dbReference>
<dbReference type="InterPro" id="IPR012341">
    <property type="entry name" value="6hp_glycosidase-like_sf"/>
</dbReference>
<evidence type="ECO:0000256" key="3">
    <source>
        <dbReference type="ARBA" id="ARBA00014959"/>
    </source>
</evidence>
<proteinExistence type="inferred from homology"/>
<dbReference type="GO" id="GO:0050121">
    <property type="term" value="F:N-acylglucosamine 2-epimerase activity"/>
    <property type="evidence" value="ECO:0007669"/>
    <property type="project" value="UniProtKB-EC"/>
</dbReference>
<dbReference type="SUPFAM" id="SSF48208">
    <property type="entry name" value="Six-hairpin glycosidases"/>
    <property type="match status" value="1"/>
</dbReference>
<gene>
    <name evidence="10" type="ORF">CYMTET_32474</name>
</gene>
<evidence type="ECO:0000313" key="10">
    <source>
        <dbReference type="EMBL" id="KAK3258481.1"/>
    </source>
</evidence>
<dbReference type="AlphaFoldDB" id="A0AAE0KRU2"/>
<organism evidence="10 11">
    <name type="scientific">Cymbomonas tetramitiformis</name>
    <dbReference type="NCBI Taxonomy" id="36881"/>
    <lineage>
        <taxon>Eukaryota</taxon>
        <taxon>Viridiplantae</taxon>
        <taxon>Chlorophyta</taxon>
        <taxon>Pyramimonadophyceae</taxon>
        <taxon>Pyramimonadales</taxon>
        <taxon>Pyramimonadaceae</taxon>
        <taxon>Cymbomonas</taxon>
    </lineage>
</organism>
<evidence type="ECO:0000256" key="4">
    <source>
        <dbReference type="ARBA" id="ARBA00023235"/>
    </source>
</evidence>
<accession>A0AAE0KRU2</accession>
<comment type="catalytic activity">
    <reaction evidence="8">
        <text>an N-acyl-D-glucosamine = an N-acyl-D-mannosamine</text>
        <dbReference type="Rhea" id="RHEA:19033"/>
        <dbReference type="ChEBI" id="CHEBI:16062"/>
        <dbReference type="ChEBI" id="CHEBI:17274"/>
        <dbReference type="EC" id="5.1.3.8"/>
    </reaction>
    <physiologicalReaction direction="left-to-right" evidence="8">
        <dbReference type="Rhea" id="RHEA:19034"/>
    </physiologicalReaction>
    <physiologicalReaction direction="right-to-left" evidence="8">
        <dbReference type="Rhea" id="RHEA:19035"/>
    </physiologicalReaction>
</comment>
<evidence type="ECO:0000256" key="8">
    <source>
        <dbReference type="ARBA" id="ARBA00034243"/>
    </source>
</evidence>
<feature type="non-terminal residue" evidence="10">
    <location>
        <position position="224"/>
    </location>
</feature>
<sequence length="224" mass="24829">MGVGASSVLSHDSTSYPSKDELQHWASLLSTELADNVIPFWLEHSIDQINGGFYNCLGRNGERYSTEKHVWLQGRQVYMMAKLSNEQNNGSCPWSQYGSRLFVAAQIGSNFLRKHIQGQDGEYYFCLAEDGRPCRRQRKIFSAAFYCMGLSELALACRERKQDAEALELQGQALEVFEDILAAAANPSKIGVPEALPGAPNLVPLNAPMILLNIIVELRQSTGS</sequence>
<evidence type="ECO:0000256" key="5">
    <source>
        <dbReference type="ARBA" id="ARBA00031608"/>
    </source>
</evidence>
<evidence type="ECO:0000256" key="9">
    <source>
        <dbReference type="ARBA" id="ARBA00046544"/>
    </source>
</evidence>
<comment type="caution">
    <text evidence="10">The sequence shown here is derived from an EMBL/GenBank/DDBJ whole genome shotgun (WGS) entry which is preliminary data.</text>
</comment>
<evidence type="ECO:0000256" key="1">
    <source>
        <dbReference type="ARBA" id="ARBA00008558"/>
    </source>
</evidence>
<dbReference type="EMBL" id="LGRX02019497">
    <property type="protein sequence ID" value="KAK3258481.1"/>
    <property type="molecule type" value="Genomic_DNA"/>
</dbReference>
<dbReference type="PANTHER" id="PTHR15108">
    <property type="entry name" value="N-ACYLGLUCOSAMINE-2-EPIMERASE"/>
    <property type="match status" value="1"/>
</dbReference>
<evidence type="ECO:0000256" key="7">
    <source>
        <dbReference type="ARBA" id="ARBA00033215"/>
    </source>
</evidence>
<comment type="similarity">
    <text evidence="1">Belongs to the N-acylglucosamine 2-epimerase family.</text>
</comment>
<name>A0AAE0KRU2_9CHLO</name>
<dbReference type="Proteomes" id="UP001190700">
    <property type="component" value="Unassembled WGS sequence"/>
</dbReference>
<dbReference type="Gene3D" id="1.50.10.10">
    <property type="match status" value="1"/>
</dbReference>
<dbReference type="InterPro" id="IPR010819">
    <property type="entry name" value="AGE/CE"/>
</dbReference>
<evidence type="ECO:0000256" key="2">
    <source>
        <dbReference type="ARBA" id="ARBA00013176"/>
    </source>
</evidence>
<evidence type="ECO:0000256" key="6">
    <source>
        <dbReference type="ARBA" id="ARBA00031909"/>
    </source>
</evidence>
<keyword evidence="11" id="KW-1185">Reference proteome</keyword>
<dbReference type="EC" id="5.1.3.8" evidence="2"/>
<protein>
    <recommendedName>
        <fullName evidence="3">N-acylglucosamine 2-epimerase</fullName>
        <ecNumber evidence="2">5.1.3.8</ecNumber>
    </recommendedName>
    <alternativeName>
        <fullName evidence="7">GlcNAc 2-epimerase</fullName>
    </alternativeName>
    <alternativeName>
        <fullName evidence="5">N-acetyl-D-glucosamine 2-epimerase</fullName>
    </alternativeName>
    <alternativeName>
        <fullName evidence="6">Renin-binding protein</fullName>
    </alternativeName>
</protein>
<reference evidence="10 11" key="1">
    <citation type="journal article" date="2015" name="Genome Biol. Evol.">
        <title>Comparative Genomics of a Bacterivorous Green Alga Reveals Evolutionary Causalities and Consequences of Phago-Mixotrophic Mode of Nutrition.</title>
        <authorList>
            <person name="Burns J.A."/>
            <person name="Paasch A."/>
            <person name="Narechania A."/>
            <person name="Kim E."/>
        </authorList>
    </citation>
    <scope>NUCLEOTIDE SEQUENCE [LARGE SCALE GENOMIC DNA]</scope>
    <source>
        <strain evidence="10 11">PLY_AMNH</strain>
    </source>
</reference>
<comment type="subunit">
    <text evidence="9">Homodimer. Forms a heterodimer with renin and inhibits its activity.</text>
</comment>
<dbReference type="GO" id="GO:0005975">
    <property type="term" value="P:carbohydrate metabolic process"/>
    <property type="evidence" value="ECO:0007669"/>
    <property type="project" value="InterPro"/>
</dbReference>